<feature type="compositionally biased region" description="Basic and acidic residues" evidence="1">
    <location>
        <begin position="103"/>
        <end position="129"/>
    </location>
</feature>
<name>F4WRH6_ACREC</name>
<evidence type="ECO:0000313" key="3">
    <source>
        <dbReference type="Proteomes" id="UP000007755"/>
    </source>
</evidence>
<proteinExistence type="predicted"/>
<gene>
    <name evidence="2" type="ORF">G5I_08430</name>
</gene>
<reference evidence="2" key="1">
    <citation type="submission" date="2011-02" db="EMBL/GenBank/DDBJ databases">
        <title>The genome of the leaf-cutting ant Acromyrmex echinatior suggests key adaptations to social evolution and fungus farming.</title>
        <authorList>
            <person name="Nygaard S."/>
            <person name="Zhang G."/>
        </authorList>
    </citation>
    <scope>NUCLEOTIDE SEQUENCE</scope>
</reference>
<organism evidence="3">
    <name type="scientific">Acromyrmex echinatior</name>
    <name type="common">Panamanian leafcutter ant</name>
    <name type="synonym">Acromyrmex octospinosus echinatior</name>
    <dbReference type="NCBI Taxonomy" id="103372"/>
    <lineage>
        <taxon>Eukaryota</taxon>
        <taxon>Metazoa</taxon>
        <taxon>Ecdysozoa</taxon>
        <taxon>Arthropoda</taxon>
        <taxon>Hexapoda</taxon>
        <taxon>Insecta</taxon>
        <taxon>Pterygota</taxon>
        <taxon>Neoptera</taxon>
        <taxon>Endopterygota</taxon>
        <taxon>Hymenoptera</taxon>
        <taxon>Apocrita</taxon>
        <taxon>Aculeata</taxon>
        <taxon>Formicoidea</taxon>
        <taxon>Formicidae</taxon>
        <taxon>Myrmicinae</taxon>
        <taxon>Acromyrmex</taxon>
    </lineage>
</organism>
<protein>
    <submittedName>
        <fullName evidence="2">Uncharacterized protein</fullName>
    </submittedName>
</protein>
<dbReference type="AlphaFoldDB" id="F4WRH6"/>
<accession>F4WRH6</accession>
<dbReference type="InParanoid" id="F4WRH6"/>
<dbReference type="EMBL" id="GL888287">
    <property type="protein sequence ID" value="EGI63193.1"/>
    <property type="molecule type" value="Genomic_DNA"/>
</dbReference>
<keyword evidence="3" id="KW-1185">Reference proteome</keyword>
<evidence type="ECO:0000256" key="1">
    <source>
        <dbReference type="SAM" id="MobiDB-lite"/>
    </source>
</evidence>
<evidence type="ECO:0000313" key="2">
    <source>
        <dbReference type="EMBL" id="EGI63193.1"/>
    </source>
</evidence>
<dbReference type="Proteomes" id="UP000007755">
    <property type="component" value="Unassembled WGS sequence"/>
</dbReference>
<sequence>MKFLSVGIDVPDVAHPVYSTDNTAHLQHDPYPVISNAKRNVELRNLRSENRCKEFMLALFNRERTSLPKHYEALVTTGTRARDVFITLQKRLSPEQKPCSGKKVFEEEGSRRLKESSIRRGRGKEETRERHRPRSVLVLDEIALSSPTESSSFAETNDRMRTYLRDPIYLERGSP</sequence>
<feature type="region of interest" description="Disordered" evidence="1">
    <location>
        <begin position="96"/>
        <end position="133"/>
    </location>
</feature>